<dbReference type="EMBL" id="MU003496">
    <property type="protein sequence ID" value="KAF2475348.1"/>
    <property type="molecule type" value="Genomic_DNA"/>
</dbReference>
<protein>
    <submittedName>
        <fullName evidence="1">Uncharacterized protein</fullName>
    </submittedName>
</protein>
<sequence>MSSTMSIVAMSNADSFHKMKNIYHFSSFSYKSAMVVDARMSSKPKIFEILTQSNIHILGIDFKIASLPMLNTLWMILIYLLWKSIIRRNDIEKTVSKPWFPVSYLHR</sequence>
<reference evidence="1" key="1">
    <citation type="journal article" date="2020" name="Stud. Mycol.">
        <title>101 Dothideomycetes genomes: a test case for predicting lifestyles and emergence of pathogens.</title>
        <authorList>
            <person name="Haridas S."/>
            <person name="Albert R."/>
            <person name="Binder M."/>
            <person name="Bloem J."/>
            <person name="Labutti K."/>
            <person name="Salamov A."/>
            <person name="Andreopoulos B."/>
            <person name="Baker S."/>
            <person name="Barry K."/>
            <person name="Bills G."/>
            <person name="Bluhm B."/>
            <person name="Cannon C."/>
            <person name="Castanera R."/>
            <person name="Culley D."/>
            <person name="Daum C."/>
            <person name="Ezra D."/>
            <person name="Gonzalez J."/>
            <person name="Henrissat B."/>
            <person name="Kuo A."/>
            <person name="Liang C."/>
            <person name="Lipzen A."/>
            <person name="Lutzoni F."/>
            <person name="Magnuson J."/>
            <person name="Mondo S."/>
            <person name="Nolan M."/>
            <person name="Ohm R."/>
            <person name="Pangilinan J."/>
            <person name="Park H.-J."/>
            <person name="Ramirez L."/>
            <person name="Alfaro M."/>
            <person name="Sun H."/>
            <person name="Tritt A."/>
            <person name="Yoshinaga Y."/>
            <person name="Zwiers L.-H."/>
            <person name="Turgeon B."/>
            <person name="Goodwin S."/>
            <person name="Spatafora J."/>
            <person name="Crous P."/>
            <person name="Grigoriev I."/>
        </authorList>
    </citation>
    <scope>NUCLEOTIDE SEQUENCE</scope>
    <source>
        <strain evidence="1">ATCC 200398</strain>
    </source>
</reference>
<organism evidence="1 2">
    <name type="scientific">Lindgomyces ingoldianus</name>
    <dbReference type="NCBI Taxonomy" id="673940"/>
    <lineage>
        <taxon>Eukaryota</taxon>
        <taxon>Fungi</taxon>
        <taxon>Dikarya</taxon>
        <taxon>Ascomycota</taxon>
        <taxon>Pezizomycotina</taxon>
        <taxon>Dothideomycetes</taxon>
        <taxon>Pleosporomycetidae</taxon>
        <taxon>Pleosporales</taxon>
        <taxon>Lindgomycetaceae</taxon>
        <taxon>Lindgomyces</taxon>
    </lineage>
</organism>
<gene>
    <name evidence="1" type="ORF">BDR25DRAFT_350734</name>
</gene>
<keyword evidence="2" id="KW-1185">Reference proteome</keyword>
<comment type="caution">
    <text evidence="1">The sequence shown here is derived from an EMBL/GenBank/DDBJ whole genome shotgun (WGS) entry which is preliminary data.</text>
</comment>
<proteinExistence type="predicted"/>
<evidence type="ECO:0000313" key="1">
    <source>
        <dbReference type="EMBL" id="KAF2475348.1"/>
    </source>
</evidence>
<evidence type="ECO:0000313" key="2">
    <source>
        <dbReference type="Proteomes" id="UP000799755"/>
    </source>
</evidence>
<accession>A0ACB6R7V4</accession>
<name>A0ACB6R7V4_9PLEO</name>
<dbReference type="Proteomes" id="UP000799755">
    <property type="component" value="Unassembled WGS sequence"/>
</dbReference>